<evidence type="ECO:0000313" key="3">
    <source>
        <dbReference type="Proteomes" id="UP000030693"/>
    </source>
</evidence>
<feature type="region of interest" description="Disordered" evidence="1">
    <location>
        <begin position="125"/>
        <end position="147"/>
    </location>
</feature>
<dbReference type="SUPFAM" id="SSF88723">
    <property type="entry name" value="PIN domain-like"/>
    <property type="match status" value="1"/>
</dbReference>
<dbReference type="InterPro" id="IPR029060">
    <property type="entry name" value="PIN-like_dom_sf"/>
</dbReference>
<evidence type="ECO:0000313" key="2">
    <source>
        <dbReference type="EMBL" id="KCV69891.1"/>
    </source>
</evidence>
<dbReference type="Gene3D" id="3.40.50.1010">
    <property type="entry name" value="5'-nuclease"/>
    <property type="match status" value="1"/>
</dbReference>
<proteinExistence type="predicted"/>
<sequence length="971" mass="105563">MGVLNLVDLLTKRAQRSTVPHHRPMPSDAKPYVLPIDLNNFLNEMIRSNFLYHKQTRSIGYTPRLIGPYLDALIMWLHTQAVYPIFVADGPKAPEKEATSEMRFKSKVGKLRPRQLSYLSVYQDATRGGPSTGSANAGPNAPRPRRVDQDHIDRHLRGTQHLPTCHPRTLVPTHNGCTKERCMIGCQICCFKSRRSNPWKHAVDMANDPFTCSVDLANVWAITQGHLLARARQAPLRLAFIGSFTEADDILVLLSLHFRVPVLSNDSDFFVHGYGQTRVSSLFQSQFLLSGNSPGTGPSFRTSGQRFEPKTLLTSDMAAFFQTTVTKLCWLPLILGSDLGPPDWRIRKFIESDTQFAPLANSLRSYFNCVDKCFQDVRQPHVPGQAPAIKDNWRETILNSGLDIDQIIRLLGSLPEPDALEAVDSAGARRSLPFFRSGIAPSRSRSLSHLVPALQDLRRCSGPGVLLLRAKYREELAGRQPSQEPINPLHKVKSLRDGVLLCLGISTAGLCTPDSVVLSSFSKELEDFLHADSSFDKSNLWCLSSERAPPRLPRADDAAGGLAEDAPVGPPPAVASNASNGRRPGGRAAAPAGGGASGAEASTASAGPPQPPAHRAKCRCREAPYLSIPLLHEGLYLPLTVQAFFISRVGSTAAPGLTVADVFLAKLDDADGYRAASLPLLPQFSLRDDLSVWAPSWPIRFLLYALLSHGKEGLQGPAVRKVIEFYDPPVRLDGQKVLPSTKKSQDYLLKGLSGEIVPLLRAVDVALADDAPGSSLALDRILLTAVLLSSRPSRAAPGEQLFDTQSRTILLRHMALLVNALLHGKTMAQAGNHEEDLDAIRRKVVRVLPSPDPGTPPAANGRALLHDVLASCLSPVPPAPSPPQGPPSGQLDAPSPARLSTFSSDIATVSSWLDLYSVLAGRQLLLDTQHVHSERDCPFVLARPAKIGDYQPSSRSIMVATLLQILAQRGL</sequence>
<dbReference type="GeneID" id="20528083"/>
<protein>
    <recommendedName>
        <fullName evidence="4">XPG N-terminal domain-containing protein</fullName>
    </recommendedName>
</protein>
<name>A0A058Z701_FONAL</name>
<dbReference type="EMBL" id="KB932205">
    <property type="protein sequence ID" value="KCV69891.1"/>
    <property type="molecule type" value="Genomic_DNA"/>
</dbReference>
<dbReference type="OrthoDB" id="25987at2759"/>
<feature type="compositionally biased region" description="Low complexity" evidence="1">
    <location>
        <begin position="578"/>
        <end position="591"/>
    </location>
</feature>
<evidence type="ECO:0008006" key="4">
    <source>
        <dbReference type="Google" id="ProtNLM"/>
    </source>
</evidence>
<gene>
    <name evidence="2" type="ORF">H696_03358</name>
</gene>
<dbReference type="RefSeq" id="XP_009495497.1">
    <property type="nucleotide sequence ID" value="XM_009497222.1"/>
</dbReference>
<organism evidence="2">
    <name type="scientific">Fonticula alba</name>
    <name type="common">Slime mold</name>
    <dbReference type="NCBI Taxonomy" id="691883"/>
    <lineage>
        <taxon>Eukaryota</taxon>
        <taxon>Rotosphaerida</taxon>
        <taxon>Fonticulaceae</taxon>
        <taxon>Fonticula</taxon>
    </lineage>
</organism>
<accession>A0A058Z701</accession>
<feature type="region of interest" description="Disordered" evidence="1">
    <location>
        <begin position="552"/>
        <end position="615"/>
    </location>
</feature>
<evidence type="ECO:0000256" key="1">
    <source>
        <dbReference type="SAM" id="MobiDB-lite"/>
    </source>
</evidence>
<feature type="region of interest" description="Disordered" evidence="1">
    <location>
        <begin position="875"/>
        <end position="896"/>
    </location>
</feature>
<feature type="compositionally biased region" description="Pro residues" evidence="1">
    <location>
        <begin position="875"/>
        <end position="886"/>
    </location>
</feature>
<reference evidence="2" key="1">
    <citation type="submission" date="2013-04" db="EMBL/GenBank/DDBJ databases">
        <title>The Genome Sequence of Fonticula alba ATCC 38817.</title>
        <authorList>
            <consortium name="The Broad Institute Genomics Platform"/>
            <person name="Russ C."/>
            <person name="Cuomo C."/>
            <person name="Burger G."/>
            <person name="Gray M.W."/>
            <person name="Holland P.W.H."/>
            <person name="King N."/>
            <person name="Lang F.B.F."/>
            <person name="Roger A.J."/>
            <person name="Ruiz-Trillo I."/>
            <person name="Brown M."/>
            <person name="Walker B."/>
            <person name="Young S."/>
            <person name="Zeng Q."/>
            <person name="Gargeya S."/>
            <person name="Fitzgerald M."/>
            <person name="Haas B."/>
            <person name="Abouelleil A."/>
            <person name="Allen A.W."/>
            <person name="Alvarado L."/>
            <person name="Arachchi H.M."/>
            <person name="Berlin A.M."/>
            <person name="Chapman S.B."/>
            <person name="Gainer-Dewar J."/>
            <person name="Goldberg J."/>
            <person name="Griggs A."/>
            <person name="Gujja S."/>
            <person name="Hansen M."/>
            <person name="Howarth C."/>
            <person name="Imamovic A."/>
            <person name="Ireland A."/>
            <person name="Larimer J."/>
            <person name="McCowan C."/>
            <person name="Murphy C."/>
            <person name="Pearson M."/>
            <person name="Poon T.W."/>
            <person name="Priest M."/>
            <person name="Roberts A."/>
            <person name="Saif S."/>
            <person name="Shea T."/>
            <person name="Sisk P."/>
            <person name="Sykes S."/>
            <person name="Wortman J."/>
            <person name="Nusbaum C."/>
            <person name="Birren B."/>
        </authorList>
    </citation>
    <scope>NUCLEOTIDE SEQUENCE [LARGE SCALE GENOMIC DNA]</scope>
    <source>
        <strain evidence="2">ATCC 38817</strain>
    </source>
</reference>
<dbReference type="Proteomes" id="UP000030693">
    <property type="component" value="Unassembled WGS sequence"/>
</dbReference>
<dbReference type="AlphaFoldDB" id="A0A058Z701"/>
<keyword evidence="3" id="KW-1185">Reference proteome</keyword>
<feature type="compositionally biased region" description="Low complexity" evidence="1">
    <location>
        <begin position="598"/>
        <end position="607"/>
    </location>
</feature>